<protein>
    <recommendedName>
        <fullName evidence="6">Aminotransferase</fullName>
        <ecNumber evidence="6">2.6.1.-</ecNumber>
    </recommendedName>
</protein>
<dbReference type="PANTHER" id="PTHR46383:SF2">
    <property type="entry name" value="AMINOTRANSFERASE"/>
    <property type="match status" value="1"/>
</dbReference>
<dbReference type="GO" id="GO:0008483">
    <property type="term" value="F:transaminase activity"/>
    <property type="evidence" value="ECO:0007669"/>
    <property type="project" value="UniProtKB-KW"/>
</dbReference>
<dbReference type="AlphaFoldDB" id="A0A0K2SGE1"/>
<dbReference type="PANTHER" id="PTHR46383">
    <property type="entry name" value="ASPARTATE AMINOTRANSFERASE"/>
    <property type="match status" value="1"/>
</dbReference>
<dbReference type="Pfam" id="PF00155">
    <property type="entry name" value="Aminotran_1_2"/>
    <property type="match status" value="1"/>
</dbReference>
<feature type="domain" description="Aminotransferase class I/classII large" evidence="7">
    <location>
        <begin position="25"/>
        <end position="378"/>
    </location>
</feature>
<evidence type="ECO:0000256" key="6">
    <source>
        <dbReference type="RuleBase" id="RU000481"/>
    </source>
</evidence>
<dbReference type="STRING" id="1555112.LIP_0260"/>
<reference evidence="9" key="1">
    <citation type="submission" date="2015-07" db="EMBL/GenBank/DDBJ databases">
        <title>Complete genome sequence and phylogenetic analysis of Limnochorda pilosa.</title>
        <authorList>
            <person name="Watanabe M."/>
            <person name="Kojima H."/>
            <person name="Fukui M."/>
        </authorList>
    </citation>
    <scope>NUCLEOTIDE SEQUENCE [LARGE SCALE GENOMIC DNA]</scope>
    <source>
        <strain evidence="9">HC45</strain>
    </source>
</reference>
<evidence type="ECO:0000313" key="9">
    <source>
        <dbReference type="Proteomes" id="UP000065807"/>
    </source>
</evidence>
<evidence type="ECO:0000256" key="1">
    <source>
        <dbReference type="ARBA" id="ARBA00001933"/>
    </source>
</evidence>
<dbReference type="InterPro" id="IPR004839">
    <property type="entry name" value="Aminotransferase_I/II_large"/>
</dbReference>
<dbReference type="OrthoDB" id="9802328at2"/>
<keyword evidence="4 6" id="KW-0808">Transferase</keyword>
<dbReference type="InterPro" id="IPR015421">
    <property type="entry name" value="PyrdxlP-dep_Trfase_major"/>
</dbReference>
<keyword evidence="5" id="KW-0663">Pyridoxal phosphate</keyword>
<evidence type="ECO:0000256" key="3">
    <source>
        <dbReference type="ARBA" id="ARBA00022576"/>
    </source>
</evidence>
<dbReference type="SUPFAM" id="SSF53383">
    <property type="entry name" value="PLP-dependent transferases"/>
    <property type="match status" value="1"/>
</dbReference>
<organism evidence="8 9">
    <name type="scientific">Limnochorda pilosa</name>
    <dbReference type="NCBI Taxonomy" id="1555112"/>
    <lineage>
        <taxon>Bacteria</taxon>
        <taxon>Bacillati</taxon>
        <taxon>Bacillota</taxon>
        <taxon>Limnochordia</taxon>
        <taxon>Limnochordales</taxon>
        <taxon>Limnochordaceae</taxon>
        <taxon>Limnochorda</taxon>
    </lineage>
</organism>
<sequence>MEIRPFLAMDVLERAQALERQGRSIVHLEVGEPGFDTPLAVREAARRALVEGETHYTHSLGLLELREAIAARYRDRYGAMVDPGCIVVTQGTSPALFLAVRALLEPGDAFLLPDPGYACYPNVVASAGGQVVSVPVHPGHGFRLRPEAVRGAAASARSQGLRPRALLINSPANPTGAVLSGPELEAVARAAAEEGLVPISDEIYHGLSYDLPDREHSLAEYTGAGFVVDGFSKRYAMTGWRLGYMVVPAEHLRTVQKLQQNLFICAGAFVQRAGLVALQEGNGPAETMRQEYSQRRRVMLDGLARLGLAPEVPPRGAFYVFADARHVDGDSLRLAYRLVEEAGVAVAPGIDFGTRGEGFLRLSYAAPVEAIKEGLDRLERFLAKAGALPG</sequence>
<dbReference type="PATRIC" id="fig|1555112.3.peg.272"/>
<keyword evidence="3 6" id="KW-0032">Aminotransferase</keyword>
<evidence type="ECO:0000313" key="8">
    <source>
        <dbReference type="EMBL" id="BAS26117.1"/>
    </source>
</evidence>
<keyword evidence="9" id="KW-1185">Reference proteome</keyword>
<dbReference type="EMBL" id="AP014924">
    <property type="protein sequence ID" value="BAS26117.1"/>
    <property type="molecule type" value="Genomic_DNA"/>
</dbReference>
<gene>
    <name evidence="8" type="ORF">LIP_0260</name>
</gene>
<dbReference type="KEGG" id="lpil:LIP_0260"/>
<comment type="cofactor">
    <cofactor evidence="1 6">
        <name>pyridoxal 5'-phosphate</name>
        <dbReference type="ChEBI" id="CHEBI:597326"/>
    </cofactor>
</comment>
<evidence type="ECO:0000256" key="5">
    <source>
        <dbReference type="ARBA" id="ARBA00022898"/>
    </source>
</evidence>
<comment type="similarity">
    <text evidence="2 6">Belongs to the class-I pyridoxal-phosphate-dependent aminotransferase family.</text>
</comment>
<dbReference type="InterPro" id="IPR050596">
    <property type="entry name" value="AspAT/PAT-like"/>
</dbReference>
<dbReference type="InterPro" id="IPR004838">
    <property type="entry name" value="NHTrfase_class1_PyrdxlP-BS"/>
</dbReference>
<dbReference type="GO" id="GO:0006520">
    <property type="term" value="P:amino acid metabolic process"/>
    <property type="evidence" value="ECO:0007669"/>
    <property type="project" value="InterPro"/>
</dbReference>
<evidence type="ECO:0000259" key="7">
    <source>
        <dbReference type="Pfam" id="PF00155"/>
    </source>
</evidence>
<dbReference type="EC" id="2.6.1.-" evidence="6"/>
<dbReference type="Gene3D" id="3.40.640.10">
    <property type="entry name" value="Type I PLP-dependent aspartate aminotransferase-like (Major domain)"/>
    <property type="match status" value="1"/>
</dbReference>
<reference evidence="9" key="2">
    <citation type="journal article" date="2016" name="Int. J. Syst. Evol. Microbiol.">
        <title>Complete genome sequence and cell structure of Limnochorda pilosa, a Gram-negative spore-former within the phylum Firmicutes.</title>
        <authorList>
            <person name="Watanabe M."/>
            <person name="Kojima H."/>
            <person name="Fukui M."/>
        </authorList>
    </citation>
    <scope>NUCLEOTIDE SEQUENCE [LARGE SCALE GENOMIC DNA]</scope>
    <source>
        <strain evidence="9">HC45</strain>
    </source>
</reference>
<dbReference type="PROSITE" id="PS00105">
    <property type="entry name" value="AA_TRANSFER_CLASS_1"/>
    <property type="match status" value="1"/>
</dbReference>
<dbReference type="GO" id="GO:0030170">
    <property type="term" value="F:pyridoxal phosphate binding"/>
    <property type="evidence" value="ECO:0007669"/>
    <property type="project" value="InterPro"/>
</dbReference>
<accession>A0A0K2SGE1</accession>
<proteinExistence type="inferred from homology"/>
<evidence type="ECO:0000256" key="2">
    <source>
        <dbReference type="ARBA" id="ARBA00007441"/>
    </source>
</evidence>
<dbReference type="CDD" id="cd00609">
    <property type="entry name" value="AAT_like"/>
    <property type="match status" value="1"/>
</dbReference>
<dbReference type="RefSeq" id="WP_068133278.1">
    <property type="nucleotide sequence ID" value="NZ_AP014924.1"/>
</dbReference>
<evidence type="ECO:0000256" key="4">
    <source>
        <dbReference type="ARBA" id="ARBA00022679"/>
    </source>
</evidence>
<dbReference type="Proteomes" id="UP000065807">
    <property type="component" value="Chromosome"/>
</dbReference>
<dbReference type="InterPro" id="IPR015424">
    <property type="entry name" value="PyrdxlP-dep_Trfase"/>
</dbReference>
<name>A0A0K2SGE1_LIMPI</name>